<comment type="caution">
    <text evidence="3">The sequence shown here is derived from an EMBL/GenBank/DDBJ whole genome shotgun (WGS) entry which is preliminary data.</text>
</comment>
<dbReference type="PROSITE" id="PS51934">
    <property type="entry name" value="LRAT"/>
    <property type="match status" value="1"/>
</dbReference>
<dbReference type="Proteomes" id="UP000618051">
    <property type="component" value="Unassembled WGS sequence"/>
</dbReference>
<dbReference type="InterPro" id="IPR007053">
    <property type="entry name" value="LRAT_dom"/>
</dbReference>
<dbReference type="PANTHER" id="PTHR46341">
    <property type="entry name" value="PROTEIN FAM84B-RELATED"/>
    <property type="match status" value="1"/>
</dbReference>
<dbReference type="EMBL" id="JADDUC020000001">
    <property type="protein sequence ID" value="KAI1243627.1"/>
    <property type="molecule type" value="Genomic_DNA"/>
</dbReference>
<reference evidence="4 5" key="2">
    <citation type="journal article" date="2021" name="J. Hered.">
        <title>Feather Gene Expression Elucidates the Developmental Basis of Plumage Iridescence in African Starlings.</title>
        <authorList>
            <person name="Rubenstein D.R."/>
            <person name="Corvelo A."/>
            <person name="MacManes M.D."/>
            <person name="Maia R."/>
            <person name="Narzisi G."/>
            <person name="Rousaki A."/>
            <person name="Vandenabeele P."/>
            <person name="Shawkey M.D."/>
            <person name="Solomon J."/>
        </authorList>
    </citation>
    <scope>NUCLEOTIDE SEQUENCE [LARGE SCALE GENOMIC DNA]</scope>
    <source>
        <strain evidence="4">SS15</strain>
    </source>
</reference>
<organism evidence="3">
    <name type="scientific">Lamprotornis superbus</name>
    <dbReference type="NCBI Taxonomy" id="245042"/>
    <lineage>
        <taxon>Eukaryota</taxon>
        <taxon>Metazoa</taxon>
        <taxon>Chordata</taxon>
        <taxon>Craniata</taxon>
        <taxon>Vertebrata</taxon>
        <taxon>Euteleostomi</taxon>
        <taxon>Archelosauria</taxon>
        <taxon>Archosauria</taxon>
        <taxon>Dinosauria</taxon>
        <taxon>Saurischia</taxon>
        <taxon>Theropoda</taxon>
        <taxon>Coelurosauria</taxon>
        <taxon>Aves</taxon>
        <taxon>Neognathae</taxon>
        <taxon>Neoaves</taxon>
        <taxon>Telluraves</taxon>
        <taxon>Australaves</taxon>
        <taxon>Passeriformes</taxon>
        <taxon>Sturnidae</taxon>
        <taxon>Lamprotornis</taxon>
    </lineage>
</organism>
<evidence type="ECO:0000313" key="4">
    <source>
        <dbReference type="EMBL" id="KAI1243627.1"/>
    </source>
</evidence>
<evidence type="ECO:0000256" key="1">
    <source>
        <dbReference type="SAM" id="MobiDB-lite"/>
    </source>
</evidence>
<feature type="non-terminal residue" evidence="3">
    <location>
        <position position="1"/>
    </location>
</feature>
<proteinExistence type="predicted"/>
<evidence type="ECO:0000259" key="2">
    <source>
        <dbReference type="PROSITE" id="PS51934"/>
    </source>
</evidence>
<evidence type="ECO:0000313" key="5">
    <source>
        <dbReference type="Proteomes" id="UP000618051"/>
    </source>
</evidence>
<feature type="region of interest" description="Disordered" evidence="1">
    <location>
        <begin position="27"/>
        <end position="62"/>
    </location>
</feature>
<reference evidence="4" key="3">
    <citation type="submission" date="2022-01" db="EMBL/GenBank/DDBJ databases">
        <authorList>
            <person name="Rubenstein D.R."/>
        </authorList>
    </citation>
    <scope>NUCLEOTIDE SEQUENCE</scope>
    <source>
        <strain evidence="4">SS15</strain>
        <tissue evidence="4">Liver</tissue>
    </source>
</reference>
<reference evidence="3" key="1">
    <citation type="submission" date="2020-10" db="EMBL/GenBank/DDBJ databases">
        <title>Feather gene expression reveals the developmental basis of iridescence in African starlings.</title>
        <authorList>
            <person name="Rubenstein D.R."/>
        </authorList>
    </citation>
    <scope>NUCLEOTIDE SEQUENCE</scope>
    <source>
        <strain evidence="3">SS15</strain>
        <tissue evidence="3">Liver</tissue>
    </source>
</reference>
<sequence length="469" mass="52557">EPPPEHTGGLGCCGSAPLKAPRLCEPGLSALPARCPRRAAQRRRRQPRARPPPATGLGGSKALGIEGKAGMGNQVEKLTHLNYKEVPTADPTGMDRDEGPRIGVSYIFSNDDDELEQQQDSAHDLGGENPALQPYDPQLHEVECSVYYRDECIYQKSFSEDTQLEEGDEGGGGHLSTYTPENLLNRCKPGDLVEFVCQAQYPHWVVYVGDFQVVHLHRLEVVNSFLTDASQGRRGRIANQLYRYKPLSPAVVVRNALEQVGCKDRDLSWRNSECFAAWCRYGKREFKIGGELRIGKQPYRLQIRLGDKRSHTLEFQSLEDLIMEKRRNDQIGKAAVIQELSSHLQTAEEEEEEEDEDHHHPAVELIYHRGSSQIFVLGSELHYYNSFINRVSLYLLWNSIETTTIFTLLISSSNGVFGRTAKGFRKEAEEPMVFNMKSLAKILASLSDRSEATSPAGRSGTNSNLEALK</sequence>
<gene>
    <name evidence="4" type="ORF">IHE44_0001260</name>
    <name evidence="3" type="ORF">IHE44_010819</name>
</gene>
<evidence type="ECO:0000313" key="3">
    <source>
        <dbReference type="EMBL" id="KAG0121514.1"/>
    </source>
</evidence>
<feature type="compositionally biased region" description="Basic residues" evidence="1">
    <location>
        <begin position="35"/>
        <end position="48"/>
    </location>
</feature>
<dbReference type="PANTHER" id="PTHR46341:SF2">
    <property type="entry name" value="PROTEIN LRATD2"/>
    <property type="match status" value="1"/>
</dbReference>
<keyword evidence="5" id="KW-1185">Reference proteome</keyword>
<accession>A0A835NU74</accession>
<dbReference type="InterPro" id="IPR043299">
    <property type="entry name" value="LRATD1_LRATD2"/>
</dbReference>
<dbReference type="Gene3D" id="3.90.1720.10">
    <property type="entry name" value="endopeptidase domain like (from Nostoc punctiforme)"/>
    <property type="match status" value="1"/>
</dbReference>
<dbReference type="AlphaFoldDB" id="A0A835NU74"/>
<name>A0A835NU74_9PASS</name>
<feature type="domain" description="LRAT" evidence="2">
    <location>
        <begin position="193"/>
        <end position="288"/>
    </location>
</feature>
<protein>
    <submittedName>
        <fullName evidence="3">Protein FAM84B</fullName>
    </submittedName>
</protein>
<dbReference type="EMBL" id="JADDUC010000048">
    <property type="protein sequence ID" value="KAG0121514.1"/>
    <property type="molecule type" value="Genomic_DNA"/>
</dbReference>
<dbReference type="Pfam" id="PF04970">
    <property type="entry name" value="LRAT"/>
    <property type="match status" value="1"/>
</dbReference>
<dbReference type="OrthoDB" id="6157531at2759"/>